<proteinExistence type="predicted"/>
<organism evidence="2 3">
    <name type="scientific">Leptospira ainlahdjerensis</name>
    <dbReference type="NCBI Taxonomy" id="2810033"/>
    <lineage>
        <taxon>Bacteria</taxon>
        <taxon>Pseudomonadati</taxon>
        <taxon>Spirochaetota</taxon>
        <taxon>Spirochaetia</taxon>
        <taxon>Leptospirales</taxon>
        <taxon>Leptospiraceae</taxon>
        <taxon>Leptospira</taxon>
    </lineage>
</organism>
<dbReference type="Proteomes" id="UP000724686">
    <property type="component" value="Unassembled WGS sequence"/>
</dbReference>
<reference evidence="2 3" key="1">
    <citation type="submission" date="2021-02" db="EMBL/GenBank/DDBJ databases">
        <title>Leptospira ainlahdjerensis sp. nov., Leptospira ainazelensis sp. nov., Leptospira abararensis sp. nov. and Leptospira chreensis sp. nov., four new species isolated from water sources in Algeria.</title>
        <authorList>
            <person name="Amara Korba A."/>
            <person name="Kainiu M."/>
            <person name="Vincent A.T."/>
            <person name="Mariet J.-F."/>
            <person name="Veyrier F.J."/>
            <person name="Goarant C."/>
            <person name="Picardeau M."/>
        </authorList>
    </citation>
    <scope>NUCLEOTIDE SEQUENCE [LARGE SCALE GENOMIC DNA]</scope>
    <source>
        <strain evidence="2 3">201903070</strain>
    </source>
</reference>
<keyword evidence="1" id="KW-1133">Transmembrane helix</keyword>
<dbReference type="RefSeq" id="WP_205280876.1">
    <property type="nucleotide sequence ID" value="NZ_JAFFPU010000069.1"/>
</dbReference>
<feature type="transmembrane region" description="Helical" evidence="1">
    <location>
        <begin position="18"/>
        <end position="37"/>
    </location>
</feature>
<evidence type="ECO:0008006" key="4">
    <source>
        <dbReference type="Google" id="ProtNLM"/>
    </source>
</evidence>
<gene>
    <name evidence="2" type="ORF">JWG45_17295</name>
</gene>
<protein>
    <recommendedName>
        <fullName evidence="4">DUF1499 domain-containing protein</fullName>
    </recommendedName>
</protein>
<keyword evidence="1" id="KW-0812">Transmembrane</keyword>
<dbReference type="EMBL" id="JAFFPU010000069">
    <property type="protein sequence ID" value="MBM9578904.1"/>
    <property type="molecule type" value="Genomic_DNA"/>
</dbReference>
<keyword evidence="3" id="KW-1185">Reference proteome</keyword>
<accession>A0ABS2UFF8</accession>
<evidence type="ECO:0000313" key="2">
    <source>
        <dbReference type="EMBL" id="MBM9578904.1"/>
    </source>
</evidence>
<comment type="caution">
    <text evidence="2">The sequence shown here is derived from an EMBL/GenBank/DDBJ whole genome shotgun (WGS) entry which is preliminary data.</text>
</comment>
<name>A0ABS2UFF8_9LEPT</name>
<evidence type="ECO:0000313" key="3">
    <source>
        <dbReference type="Proteomes" id="UP000724686"/>
    </source>
</evidence>
<keyword evidence="1" id="KW-0472">Membrane</keyword>
<sequence length="183" mass="21102">MGEINKLPEVEDKDMQNYLGLIGTIAMILTQILRWVLKKFKEKRKLSSLKNQEPYPVTSPYFRSIREVTRLDIFLDRKLATKTSDTLYQDLISLYTKAKENGLESIKIEFAHYGSISAAGSSALHKFTDYVSEFNGIRLVIKFPTDSPDAVKLYLDLQRHRAGSNSGRIELYLNDYTEYVKNH</sequence>
<evidence type="ECO:0000256" key="1">
    <source>
        <dbReference type="SAM" id="Phobius"/>
    </source>
</evidence>